<proteinExistence type="predicted"/>
<dbReference type="HOGENOM" id="CLU_433588_0_0_1"/>
<keyword evidence="4" id="KW-1185">Reference proteome</keyword>
<reference evidence="3 4" key="1">
    <citation type="submission" date="2014-04" db="EMBL/GenBank/DDBJ databases">
        <authorList>
            <consortium name="DOE Joint Genome Institute"/>
            <person name="Kuo A."/>
            <person name="Ruytinx J."/>
            <person name="Rineau F."/>
            <person name="Colpaert J."/>
            <person name="Kohler A."/>
            <person name="Nagy L.G."/>
            <person name="Floudas D."/>
            <person name="Copeland A."/>
            <person name="Barry K.W."/>
            <person name="Cichocki N."/>
            <person name="Veneault-Fourrey C."/>
            <person name="LaButti K."/>
            <person name="Lindquist E.A."/>
            <person name="Lipzen A."/>
            <person name="Lundell T."/>
            <person name="Morin E."/>
            <person name="Murat C."/>
            <person name="Sun H."/>
            <person name="Tunlid A."/>
            <person name="Henrissat B."/>
            <person name="Grigoriev I.V."/>
            <person name="Hibbett D.S."/>
            <person name="Martin F."/>
            <person name="Nordberg H.P."/>
            <person name="Cantor M.N."/>
            <person name="Hua S.X."/>
        </authorList>
    </citation>
    <scope>NUCLEOTIDE SEQUENCE [LARGE SCALE GENOMIC DNA]</scope>
    <source>
        <strain evidence="3 4">UH-Slu-Lm8-n1</strain>
    </source>
</reference>
<feature type="compositionally biased region" description="Acidic residues" evidence="1">
    <location>
        <begin position="147"/>
        <end position="286"/>
    </location>
</feature>
<feature type="domain" description="Restriction of telomere capping protein 4 C-terminal" evidence="2">
    <location>
        <begin position="468"/>
        <end position="556"/>
    </location>
</feature>
<dbReference type="STRING" id="930992.A0A0D0A707"/>
<evidence type="ECO:0000313" key="4">
    <source>
        <dbReference type="Proteomes" id="UP000054485"/>
    </source>
</evidence>
<protein>
    <recommendedName>
        <fullName evidence="2">Restriction of telomere capping protein 4 C-terminal domain-containing protein</fullName>
    </recommendedName>
</protein>
<gene>
    <name evidence="3" type="ORF">CY34DRAFT_105290</name>
</gene>
<feature type="region of interest" description="Disordered" evidence="1">
    <location>
        <begin position="140"/>
        <end position="294"/>
    </location>
</feature>
<dbReference type="AlphaFoldDB" id="A0A0D0A707"/>
<name>A0A0D0A707_9AGAM</name>
<feature type="region of interest" description="Disordered" evidence="1">
    <location>
        <begin position="27"/>
        <end position="64"/>
    </location>
</feature>
<feature type="region of interest" description="Disordered" evidence="1">
    <location>
        <begin position="594"/>
        <end position="631"/>
    </location>
</feature>
<dbReference type="EMBL" id="KN835166">
    <property type="protein sequence ID" value="KIK45880.1"/>
    <property type="molecule type" value="Genomic_DNA"/>
</dbReference>
<organism evidence="3 4">
    <name type="scientific">Suillus luteus UH-Slu-Lm8-n1</name>
    <dbReference type="NCBI Taxonomy" id="930992"/>
    <lineage>
        <taxon>Eukaryota</taxon>
        <taxon>Fungi</taxon>
        <taxon>Dikarya</taxon>
        <taxon>Basidiomycota</taxon>
        <taxon>Agaricomycotina</taxon>
        <taxon>Agaricomycetes</taxon>
        <taxon>Agaricomycetidae</taxon>
        <taxon>Boletales</taxon>
        <taxon>Suillineae</taxon>
        <taxon>Suillaceae</taxon>
        <taxon>Suillus</taxon>
    </lineage>
</organism>
<evidence type="ECO:0000259" key="2">
    <source>
        <dbReference type="Pfam" id="PF14474"/>
    </source>
</evidence>
<dbReference type="InParanoid" id="A0A0D0A707"/>
<sequence>MPATQKKSKKTRLQLLAEQMTQLQLEINGLQRKQKKPHSGTDSLPKPKRLIPKPPGTAGKRNGYSVQHAMGLGTDKRQTHLDLDKTRRGQDDNEISIVVVKVQKKHPILLKFANAWPVRAWIQQYLRNYNNDRKNRLCDVTVPQTDGSDDEEELSADTEDTDVDDDDDDADADVDDDNDDADVDVDDDNDDADADVDDDDDDADADVDDDDNDADADDDDNDADMDMDDDNDDDLDADVDGGDGDDSDGDDGDVDVDDDNDVDNNVDDDDDTDADQDQDEDGDETLTNDGVQDEGTAKIGHAQVETNPFNKSIPPRLLNLTRKRKMIISSDEEAEHVQPPPQKKQVAMPTTNEDLPTMPGGEFTRQTLKLEMELCAAIQSDLQRDRYLQSAYDNRWLSQINYFAVHHSVLKLEPDLRRLIFDKAAKDECFIYQTLLNDLLEQGYGVELDKRLAFLARLKIFDIGRPIFNKARPGYYGPKGSAVLRATINQLFDPRQGIPTEAFAPLSYEQYTYFVLIPYIASRLIADDRRFTDNQTCTLQQAFKVMVASADAGDALQGIDEEGKDERFDDILMKIMLKQVTELDYFPAAPQPTALAPPIQQGKGSKKANRKGKVTADSACRRSTRLALSQR</sequence>
<dbReference type="Proteomes" id="UP000054485">
    <property type="component" value="Unassembled WGS sequence"/>
</dbReference>
<dbReference type="InterPro" id="IPR028094">
    <property type="entry name" value="RTC4_C"/>
</dbReference>
<evidence type="ECO:0000256" key="1">
    <source>
        <dbReference type="SAM" id="MobiDB-lite"/>
    </source>
</evidence>
<reference evidence="4" key="2">
    <citation type="submission" date="2015-01" db="EMBL/GenBank/DDBJ databases">
        <title>Evolutionary Origins and Diversification of the Mycorrhizal Mutualists.</title>
        <authorList>
            <consortium name="DOE Joint Genome Institute"/>
            <consortium name="Mycorrhizal Genomics Consortium"/>
            <person name="Kohler A."/>
            <person name="Kuo A."/>
            <person name="Nagy L.G."/>
            <person name="Floudas D."/>
            <person name="Copeland A."/>
            <person name="Barry K.W."/>
            <person name="Cichocki N."/>
            <person name="Veneault-Fourrey C."/>
            <person name="LaButti K."/>
            <person name="Lindquist E.A."/>
            <person name="Lipzen A."/>
            <person name="Lundell T."/>
            <person name="Morin E."/>
            <person name="Murat C."/>
            <person name="Riley R."/>
            <person name="Ohm R."/>
            <person name="Sun H."/>
            <person name="Tunlid A."/>
            <person name="Henrissat B."/>
            <person name="Grigoriev I.V."/>
            <person name="Hibbett D.S."/>
            <person name="Martin F."/>
        </authorList>
    </citation>
    <scope>NUCLEOTIDE SEQUENCE [LARGE SCALE GENOMIC DNA]</scope>
    <source>
        <strain evidence="4">UH-Slu-Lm8-n1</strain>
    </source>
</reference>
<feature type="compositionally biased region" description="Basic residues" evidence="1">
    <location>
        <begin position="604"/>
        <end position="613"/>
    </location>
</feature>
<dbReference type="Pfam" id="PF14474">
    <property type="entry name" value="RTC4"/>
    <property type="match status" value="1"/>
</dbReference>
<accession>A0A0D0A707</accession>
<evidence type="ECO:0000313" key="3">
    <source>
        <dbReference type="EMBL" id="KIK45880.1"/>
    </source>
</evidence>
<feature type="region of interest" description="Disordered" evidence="1">
    <location>
        <begin position="330"/>
        <end position="358"/>
    </location>
</feature>
<dbReference type="OrthoDB" id="3269466at2759"/>